<dbReference type="InterPro" id="IPR045562">
    <property type="entry name" value="RecG_dom3_C"/>
</dbReference>
<name>A0A7Y3W3W8_9PROT</name>
<dbReference type="SMART" id="SM00490">
    <property type="entry name" value="HELICc"/>
    <property type="match status" value="1"/>
</dbReference>
<dbReference type="AlphaFoldDB" id="A0A7Y3W3W8"/>
<keyword evidence="6" id="KW-0238">DNA-binding</keyword>
<reference evidence="10 11" key="1">
    <citation type="submission" date="2020-05" db="EMBL/GenBank/DDBJ databases">
        <title>Parvularcula mediterraneae sp. nov., isolated from polypropylene straw from shallow seawater of the seashore of Laganas in Zakynthos island, Greece.</title>
        <authorList>
            <person name="Szabo I."/>
            <person name="Al-Omari J."/>
            <person name="Rado J."/>
            <person name="Szerdahelyi G.S."/>
        </authorList>
    </citation>
    <scope>NUCLEOTIDE SEQUENCE [LARGE SCALE GENOMIC DNA]</scope>
    <source>
        <strain evidence="10 11">ZS-1/3</strain>
    </source>
</reference>
<evidence type="ECO:0000256" key="3">
    <source>
        <dbReference type="ARBA" id="ARBA00022801"/>
    </source>
</evidence>
<dbReference type="InterPro" id="IPR012340">
    <property type="entry name" value="NA-bd_OB-fold"/>
</dbReference>
<dbReference type="Gene3D" id="2.40.50.140">
    <property type="entry name" value="Nucleic acid-binding proteins"/>
    <property type="match status" value="1"/>
</dbReference>
<dbReference type="NCBIfam" id="NF008168">
    <property type="entry name" value="PRK10917.2-2"/>
    <property type="match status" value="1"/>
</dbReference>
<dbReference type="PROSITE" id="PS51194">
    <property type="entry name" value="HELICASE_CTER"/>
    <property type="match status" value="1"/>
</dbReference>
<dbReference type="CDD" id="cd04488">
    <property type="entry name" value="RecG_wedge_OBF"/>
    <property type="match status" value="1"/>
</dbReference>
<dbReference type="EMBL" id="JABFCX010000002">
    <property type="protein sequence ID" value="NNU15170.1"/>
    <property type="molecule type" value="Genomic_DNA"/>
</dbReference>
<dbReference type="GO" id="GO:0006281">
    <property type="term" value="P:DNA repair"/>
    <property type="evidence" value="ECO:0007669"/>
    <property type="project" value="UniProtKB-KW"/>
</dbReference>
<dbReference type="GO" id="GO:0005524">
    <property type="term" value="F:ATP binding"/>
    <property type="evidence" value="ECO:0007669"/>
    <property type="project" value="UniProtKB-KW"/>
</dbReference>
<dbReference type="PROSITE" id="PS51192">
    <property type="entry name" value="HELICASE_ATP_BIND_1"/>
    <property type="match status" value="1"/>
</dbReference>
<dbReference type="InterPro" id="IPR011545">
    <property type="entry name" value="DEAD/DEAH_box_helicase_dom"/>
</dbReference>
<dbReference type="PANTHER" id="PTHR47964:SF1">
    <property type="entry name" value="ATP-DEPENDENT DNA HELICASE HOMOLOG RECG, CHLOROPLASTIC"/>
    <property type="match status" value="1"/>
</dbReference>
<evidence type="ECO:0000256" key="4">
    <source>
        <dbReference type="ARBA" id="ARBA00022806"/>
    </source>
</evidence>
<evidence type="ECO:0000256" key="2">
    <source>
        <dbReference type="ARBA" id="ARBA00022763"/>
    </source>
</evidence>
<evidence type="ECO:0000256" key="5">
    <source>
        <dbReference type="ARBA" id="ARBA00022840"/>
    </source>
</evidence>
<sequence>MRPSVLNPLFSDITTLPGVGPKMAALIAKVAGPRLVDLAFTMPTGVIDRSYRPQLAETTDGVHATLTLTVEAHEPPPSDRPRSPYRILCSDGSGYIRLVFFRARRDWLEKQLPEGETRLVSGKIEEYGSQRQMVHPDAIIDPEKEGDMPPAEAVYPLTAGLQQKVMQRAVQGAVAQVPDMPEWQRRDILQKEDFAPFTDALRDVHSPLSRLDLQESSLPRRRLAYDELLASQLALALTRHRQRAKGGRAFRGDGSLARAAESALPFALTGDQQKALAEIREDLTAPRKMVRLVQGDVGSGKTVVGLLAALSVIEAGAQAVLMAPTEILARQHFETMEPLLEAAGVSSVLLTGRDKGQERQAKLRALKEGFVKLAVGTHAVFSDDVEFDDLGLAIIDEQHRFGVQQRLKLQEKGAGTDVLVMTATPIPRTLALTAYGDMDVSQIREKPPGRKPVDTRAVPIARLADVVEGVARAISAGGQVYWVCPLVEANEDFGATAAEERFEEIRARFGEAAELVHGKMKAAEKDAAVSRFARGDAKILVATTVIEVGVNAPDATVIVIEHAERFGLAQLHQLRGRVGRGDKPGSCILLYAQGDGGLSETTKARLNVLRQSQDGFEIAEEDLRLRGAGDALGTAQSGFPEFALANLAEHQNLLETAVADAKLVVDEDPELRSERGEALRVLLYLFQRDDAIKRLRSG</sequence>
<keyword evidence="1" id="KW-0547">Nucleotide-binding</keyword>
<evidence type="ECO:0000256" key="7">
    <source>
        <dbReference type="ARBA" id="ARBA00023204"/>
    </source>
</evidence>
<dbReference type="NCBIfam" id="NF008164">
    <property type="entry name" value="PRK10917.1-2"/>
    <property type="match status" value="1"/>
</dbReference>
<evidence type="ECO:0000256" key="1">
    <source>
        <dbReference type="ARBA" id="ARBA00022741"/>
    </source>
</evidence>
<evidence type="ECO:0000256" key="6">
    <source>
        <dbReference type="ARBA" id="ARBA00023125"/>
    </source>
</evidence>
<feature type="domain" description="Helicase ATP-binding" evidence="8">
    <location>
        <begin position="282"/>
        <end position="443"/>
    </location>
</feature>
<accession>A0A7Y3W3W8</accession>
<dbReference type="RefSeq" id="WP_173196436.1">
    <property type="nucleotide sequence ID" value="NZ_JABFCX010000002.1"/>
</dbReference>
<comment type="caution">
    <text evidence="10">The sequence shown here is derived from an EMBL/GenBank/DDBJ whole genome shotgun (WGS) entry which is preliminary data.</text>
</comment>
<keyword evidence="4 10" id="KW-0347">Helicase</keyword>
<proteinExistence type="predicted"/>
<gene>
    <name evidence="10" type="primary">recG</name>
    <name evidence="10" type="ORF">HK107_02375</name>
</gene>
<dbReference type="Pfam" id="PF00270">
    <property type="entry name" value="DEAD"/>
    <property type="match status" value="1"/>
</dbReference>
<dbReference type="CDD" id="cd17992">
    <property type="entry name" value="DEXHc_RecG"/>
    <property type="match status" value="1"/>
</dbReference>
<dbReference type="SUPFAM" id="SSF50249">
    <property type="entry name" value="Nucleic acid-binding proteins"/>
    <property type="match status" value="1"/>
</dbReference>
<keyword evidence="11" id="KW-1185">Reference proteome</keyword>
<protein>
    <submittedName>
        <fullName evidence="10">ATP-dependent DNA helicase RecG</fullName>
    </submittedName>
</protein>
<dbReference type="SUPFAM" id="SSF52540">
    <property type="entry name" value="P-loop containing nucleoside triphosphate hydrolases"/>
    <property type="match status" value="2"/>
</dbReference>
<keyword evidence="7" id="KW-0234">DNA repair</keyword>
<feature type="domain" description="Helicase C-terminal" evidence="9">
    <location>
        <begin position="476"/>
        <end position="624"/>
    </location>
</feature>
<evidence type="ECO:0000259" key="8">
    <source>
        <dbReference type="PROSITE" id="PS51192"/>
    </source>
</evidence>
<dbReference type="GO" id="GO:0016787">
    <property type="term" value="F:hydrolase activity"/>
    <property type="evidence" value="ECO:0007669"/>
    <property type="project" value="UniProtKB-KW"/>
</dbReference>
<dbReference type="GO" id="GO:0003677">
    <property type="term" value="F:DNA binding"/>
    <property type="evidence" value="ECO:0007669"/>
    <property type="project" value="UniProtKB-KW"/>
</dbReference>
<organism evidence="10 11">
    <name type="scientific">Parvularcula mediterranea</name>
    <dbReference type="NCBI Taxonomy" id="2732508"/>
    <lineage>
        <taxon>Bacteria</taxon>
        <taxon>Pseudomonadati</taxon>
        <taxon>Pseudomonadota</taxon>
        <taxon>Alphaproteobacteria</taxon>
        <taxon>Parvularculales</taxon>
        <taxon>Parvularculaceae</taxon>
        <taxon>Parvularcula</taxon>
    </lineage>
</organism>
<dbReference type="Proteomes" id="UP000536835">
    <property type="component" value="Unassembled WGS sequence"/>
</dbReference>
<dbReference type="PANTHER" id="PTHR47964">
    <property type="entry name" value="ATP-DEPENDENT DNA HELICASE HOMOLOG RECG, CHLOROPLASTIC"/>
    <property type="match status" value="1"/>
</dbReference>
<dbReference type="SMART" id="SM00487">
    <property type="entry name" value="DEXDc"/>
    <property type="match status" value="1"/>
</dbReference>
<keyword evidence="3" id="KW-0378">Hydrolase</keyword>
<dbReference type="InterPro" id="IPR027417">
    <property type="entry name" value="P-loop_NTPase"/>
</dbReference>
<evidence type="ECO:0000259" key="9">
    <source>
        <dbReference type="PROSITE" id="PS51194"/>
    </source>
</evidence>
<keyword evidence="5" id="KW-0067">ATP-binding</keyword>
<dbReference type="Pfam" id="PF19833">
    <property type="entry name" value="RecG_dom3_C"/>
    <property type="match status" value="1"/>
</dbReference>
<evidence type="ECO:0000313" key="10">
    <source>
        <dbReference type="EMBL" id="NNU15170.1"/>
    </source>
</evidence>
<evidence type="ECO:0000313" key="11">
    <source>
        <dbReference type="Proteomes" id="UP000536835"/>
    </source>
</evidence>
<dbReference type="InterPro" id="IPR047112">
    <property type="entry name" value="RecG/Mfd"/>
</dbReference>
<dbReference type="GO" id="GO:0003678">
    <property type="term" value="F:DNA helicase activity"/>
    <property type="evidence" value="ECO:0007669"/>
    <property type="project" value="TreeGrafter"/>
</dbReference>
<dbReference type="Gene3D" id="3.40.50.300">
    <property type="entry name" value="P-loop containing nucleotide triphosphate hydrolases"/>
    <property type="match status" value="2"/>
</dbReference>
<dbReference type="InterPro" id="IPR014001">
    <property type="entry name" value="Helicase_ATP-bd"/>
</dbReference>
<dbReference type="InterPro" id="IPR001650">
    <property type="entry name" value="Helicase_C-like"/>
</dbReference>
<keyword evidence="2" id="KW-0227">DNA damage</keyword>
<dbReference type="Pfam" id="PF00271">
    <property type="entry name" value="Helicase_C"/>
    <property type="match status" value="1"/>
</dbReference>